<dbReference type="AlphaFoldDB" id="A0A7E4VAB0"/>
<evidence type="ECO:0000256" key="1">
    <source>
        <dbReference type="ARBA" id="ARBA00004123"/>
    </source>
</evidence>
<feature type="region of interest" description="Disordered" evidence="8">
    <location>
        <begin position="144"/>
        <end position="172"/>
    </location>
</feature>
<dbReference type="GO" id="GO:0000978">
    <property type="term" value="F:RNA polymerase II cis-regulatory region sequence-specific DNA binding"/>
    <property type="evidence" value="ECO:0007669"/>
    <property type="project" value="TreeGrafter"/>
</dbReference>
<evidence type="ECO:0000256" key="4">
    <source>
        <dbReference type="ARBA" id="ARBA00023015"/>
    </source>
</evidence>
<sequence>MERNNIVHSSIMGQGKVNQLGGHYINGRPLSTQTREAIVKLYKQGEKPCNISRRLQVSHGAVSKILTKYENTGSIQPGQTGGTPRIHKSIVYVENEIKAMLASSPQIQPKEIRSALIEKGLCTKEDAPKVASIGRLLTKFKRAISDNATRKKARSKKTPHRPSPVKLEQPSPPLPYSIDGILGSSSANQANISATVPTSSNTSTSNDSPIRQKTDADIDTLRPGVTLVTFFLGIPVATVVRAGITADNHQIGAVIVANCVTSDGGVDAESLVFPEEVVPDSYKTNEFARISVTVGGNSDVWPEVLLKNQSRVEFLIGLNKLSLPDGGGNVTIGNVASLESAVKTFYDSSEALLRLVILITDEVLTSDSESEYAKLLSSISEITSIVGIPSFQNPSFNSSMDAAITLAGQRDTVYESIDYSLNKPDGFSLPKILRLLSQVPTRICRRIAFLYEDSIYVKTDLQKQFASFVNQSTSAFLSTDGVAIASFDDLLNDELVFLQVGRIFRWEVKPSYLFNVDNGSNVYDKLTAISQTRGFQHLDVILLTQSDVYADNITESMDNLANQPNVDVFVFDVSENQTNSAIFEVLTKNRTDRIFNVANSTEPLTQIYAENVYPAIAKQNCKAVVPVPTSENPMTAPIETTTPTTIQTTTNGAGDGLSVVFGVFLVLVGVLTV</sequence>
<protein>
    <submittedName>
        <fullName evidence="11">Paired domain-containing protein</fullName>
    </submittedName>
</protein>
<dbReference type="SMART" id="SM00351">
    <property type="entry name" value="PAX"/>
    <property type="match status" value="1"/>
</dbReference>
<keyword evidence="6" id="KW-0804">Transcription</keyword>
<evidence type="ECO:0000313" key="11">
    <source>
        <dbReference type="WBParaSite" id="Pan_g18088.t1"/>
    </source>
</evidence>
<feature type="region of interest" description="Disordered" evidence="8">
    <location>
        <begin position="194"/>
        <end position="214"/>
    </location>
</feature>
<name>A0A7E4VAB0_PANRE</name>
<dbReference type="Proteomes" id="UP000492821">
    <property type="component" value="Unassembled WGS sequence"/>
</dbReference>
<dbReference type="InterPro" id="IPR009057">
    <property type="entry name" value="Homeodomain-like_sf"/>
</dbReference>
<evidence type="ECO:0000256" key="7">
    <source>
        <dbReference type="ARBA" id="ARBA00023242"/>
    </source>
</evidence>
<dbReference type="InterPro" id="IPR001523">
    <property type="entry name" value="Paired_dom"/>
</dbReference>
<dbReference type="Pfam" id="PF00292">
    <property type="entry name" value="PAX"/>
    <property type="match status" value="1"/>
</dbReference>
<organism evidence="10 11">
    <name type="scientific">Panagrellus redivivus</name>
    <name type="common">Microworm</name>
    <dbReference type="NCBI Taxonomy" id="6233"/>
    <lineage>
        <taxon>Eukaryota</taxon>
        <taxon>Metazoa</taxon>
        <taxon>Ecdysozoa</taxon>
        <taxon>Nematoda</taxon>
        <taxon>Chromadorea</taxon>
        <taxon>Rhabditida</taxon>
        <taxon>Tylenchina</taxon>
        <taxon>Panagrolaimomorpha</taxon>
        <taxon>Panagrolaimoidea</taxon>
        <taxon>Panagrolaimidae</taxon>
        <taxon>Panagrellus</taxon>
    </lineage>
</organism>
<keyword evidence="2" id="KW-0217">Developmental protein</keyword>
<dbReference type="PROSITE" id="PS51057">
    <property type="entry name" value="PAIRED_2"/>
    <property type="match status" value="1"/>
</dbReference>
<feature type="domain" description="Paired" evidence="9">
    <location>
        <begin position="13"/>
        <end position="140"/>
    </location>
</feature>
<evidence type="ECO:0000256" key="8">
    <source>
        <dbReference type="SAM" id="MobiDB-lite"/>
    </source>
</evidence>
<comment type="subcellular location">
    <subcellularLocation>
        <location evidence="1">Nucleus</location>
    </subcellularLocation>
</comment>
<keyword evidence="3" id="KW-0563">Paired box</keyword>
<keyword evidence="10" id="KW-1185">Reference proteome</keyword>
<feature type="compositionally biased region" description="Low complexity" evidence="8">
    <location>
        <begin position="194"/>
        <end position="209"/>
    </location>
</feature>
<reference evidence="11" key="2">
    <citation type="submission" date="2020-10" db="UniProtKB">
        <authorList>
            <consortium name="WormBaseParasite"/>
        </authorList>
    </citation>
    <scope>IDENTIFICATION</scope>
</reference>
<evidence type="ECO:0000313" key="10">
    <source>
        <dbReference type="Proteomes" id="UP000492821"/>
    </source>
</evidence>
<keyword evidence="5" id="KW-0238">DNA-binding</keyword>
<evidence type="ECO:0000256" key="2">
    <source>
        <dbReference type="ARBA" id="ARBA00022473"/>
    </source>
</evidence>
<proteinExistence type="predicted"/>
<keyword evidence="4" id="KW-0805">Transcription regulation</keyword>
<accession>A0A7E4VAB0</accession>
<feature type="compositionally biased region" description="Basic residues" evidence="8">
    <location>
        <begin position="150"/>
        <end position="160"/>
    </location>
</feature>
<reference evidence="10" key="1">
    <citation type="journal article" date="2013" name="Genetics">
        <title>The draft genome and transcriptome of Panagrellus redivivus are shaped by the harsh demands of a free-living lifestyle.</title>
        <authorList>
            <person name="Srinivasan J."/>
            <person name="Dillman A.R."/>
            <person name="Macchietto M.G."/>
            <person name="Heikkinen L."/>
            <person name="Lakso M."/>
            <person name="Fracchia K.M."/>
            <person name="Antoshechkin I."/>
            <person name="Mortazavi A."/>
            <person name="Wong G."/>
            <person name="Sternberg P.W."/>
        </authorList>
    </citation>
    <scope>NUCLEOTIDE SEQUENCE [LARGE SCALE GENOMIC DNA]</scope>
    <source>
        <strain evidence="10">MT8872</strain>
    </source>
</reference>
<dbReference type="PANTHER" id="PTHR45636">
    <property type="entry name" value="PAIRED BOX PROTEIN PAX-6-RELATED-RELATED"/>
    <property type="match status" value="1"/>
</dbReference>
<keyword evidence="7" id="KW-0539">Nucleus</keyword>
<evidence type="ECO:0000259" key="9">
    <source>
        <dbReference type="PROSITE" id="PS51057"/>
    </source>
</evidence>
<dbReference type="SUPFAM" id="SSF46689">
    <property type="entry name" value="Homeodomain-like"/>
    <property type="match status" value="1"/>
</dbReference>
<dbReference type="WBParaSite" id="Pan_g18088.t1">
    <property type="protein sequence ID" value="Pan_g18088.t1"/>
    <property type="gene ID" value="Pan_g18088"/>
</dbReference>
<dbReference type="GO" id="GO:0005634">
    <property type="term" value="C:nucleus"/>
    <property type="evidence" value="ECO:0007669"/>
    <property type="project" value="UniProtKB-SubCell"/>
</dbReference>
<evidence type="ECO:0000256" key="3">
    <source>
        <dbReference type="ARBA" id="ARBA00022724"/>
    </source>
</evidence>
<evidence type="ECO:0000256" key="6">
    <source>
        <dbReference type="ARBA" id="ARBA00023163"/>
    </source>
</evidence>
<dbReference type="PRINTS" id="PR00027">
    <property type="entry name" value="PAIREDBOX"/>
</dbReference>
<evidence type="ECO:0000256" key="5">
    <source>
        <dbReference type="ARBA" id="ARBA00023125"/>
    </source>
</evidence>
<dbReference type="GO" id="GO:0000981">
    <property type="term" value="F:DNA-binding transcription factor activity, RNA polymerase II-specific"/>
    <property type="evidence" value="ECO:0007669"/>
    <property type="project" value="TreeGrafter"/>
</dbReference>
<dbReference type="InterPro" id="IPR043565">
    <property type="entry name" value="PAX_fam"/>
</dbReference>
<dbReference type="InterPro" id="IPR036388">
    <property type="entry name" value="WH-like_DNA-bd_sf"/>
</dbReference>
<dbReference type="Gene3D" id="1.10.10.10">
    <property type="entry name" value="Winged helix-like DNA-binding domain superfamily/Winged helix DNA-binding domain"/>
    <property type="match status" value="2"/>
</dbReference>